<dbReference type="InterPro" id="IPR029327">
    <property type="entry name" value="HAUS4"/>
</dbReference>
<name>A0ABV0MY28_9TELE</name>
<dbReference type="Proteomes" id="UP001476798">
    <property type="component" value="Unassembled WGS sequence"/>
</dbReference>
<dbReference type="Pfam" id="PF14735">
    <property type="entry name" value="HAUS4"/>
    <property type="match status" value="2"/>
</dbReference>
<proteinExistence type="predicted"/>
<dbReference type="EMBL" id="JAHRIO010020075">
    <property type="protein sequence ID" value="MEQ2164034.1"/>
    <property type="molecule type" value="Genomic_DNA"/>
</dbReference>
<accession>A0ABV0MY28</accession>
<evidence type="ECO:0000313" key="1">
    <source>
        <dbReference type="EMBL" id="MEQ2164034.1"/>
    </source>
</evidence>
<sequence length="135" mass="15506">MLHSLLVPSGSMTCCVYPPLENESEGLKTNKLSHLSTLLDKEKKRTELLKEICRENTVLLQRQTQLYLSVQGGRERLECELKACKAEKQAVELKLSSFGILGKAFEALAEEYSRLRQEIDMKNWALKELTQYDEK</sequence>
<keyword evidence="2" id="KW-1185">Reference proteome</keyword>
<protein>
    <submittedName>
        <fullName evidence="1">Uncharacterized protein</fullName>
    </submittedName>
</protein>
<dbReference type="PANTHER" id="PTHR16219">
    <property type="entry name" value="AUGMIN SUBUNIT 4 FAMILY MEMBER"/>
    <property type="match status" value="1"/>
</dbReference>
<dbReference type="PANTHER" id="PTHR16219:SF1">
    <property type="entry name" value="HAUS AUGMIN-LIKE COMPLEX SUBUNIT 4"/>
    <property type="match status" value="1"/>
</dbReference>
<organism evidence="1 2">
    <name type="scientific">Goodea atripinnis</name>
    <dbReference type="NCBI Taxonomy" id="208336"/>
    <lineage>
        <taxon>Eukaryota</taxon>
        <taxon>Metazoa</taxon>
        <taxon>Chordata</taxon>
        <taxon>Craniata</taxon>
        <taxon>Vertebrata</taxon>
        <taxon>Euteleostomi</taxon>
        <taxon>Actinopterygii</taxon>
        <taxon>Neopterygii</taxon>
        <taxon>Teleostei</taxon>
        <taxon>Neoteleostei</taxon>
        <taxon>Acanthomorphata</taxon>
        <taxon>Ovalentaria</taxon>
        <taxon>Atherinomorphae</taxon>
        <taxon>Cyprinodontiformes</taxon>
        <taxon>Goodeidae</taxon>
        <taxon>Goodea</taxon>
    </lineage>
</organism>
<reference evidence="1 2" key="1">
    <citation type="submission" date="2021-06" db="EMBL/GenBank/DDBJ databases">
        <authorList>
            <person name="Palmer J.M."/>
        </authorList>
    </citation>
    <scope>NUCLEOTIDE SEQUENCE [LARGE SCALE GENOMIC DNA]</scope>
    <source>
        <strain evidence="1 2">GA_2019</strain>
        <tissue evidence="1">Muscle</tissue>
    </source>
</reference>
<comment type="caution">
    <text evidence="1">The sequence shown here is derived from an EMBL/GenBank/DDBJ whole genome shotgun (WGS) entry which is preliminary data.</text>
</comment>
<gene>
    <name evidence="1" type="ORF">GOODEAATRI_002374</name>
</gene>
<evidence type="ECO:0000313" key="2">
    <source>
        <dbReference type="Proteomes" id="UP001476798"/>
    </source>
</evidence>